<evidence type="ECO:0000313" key="9">
    <source>
        <dbReference type="Proteomes" id="UP000316621"/>
    </source>
</evidence>
<dbReference type="PANTHER" id="PTHR31234">
    <property type="entry name" value="LATE EMBRYOGENESIS ABUNDANT (LEA) HYDROXYPROLINE-RICH GLYCOPROTEIN FAMILY"/>
    <property type="match status" value="1"/>
</dbReference>
<keyword evidence="3 6" id="KW-1133">Transmembrane helix</keyword>
<gene>
    <name evidence="8" type="ORF">C5167_034662</name>
</gene>
<evidence type="ECO:0000256" key="2">
    <source>
        <dbReference type="ARBA" id="ARBA00022692"/>
    </source>
</evidence>
<name>A0A4Y7KH67_PAPSO</name>
<sequence>MMMTEQQKIHPVADVEAPHPTAPLVNSRSARSDKGDPELQQYAPRRNIPVYHSKPPKKRRGCCCKCICWTISLIILLIIIIAAAAAGILRGFQPKLPKYSIDRLRITDFQLDTDASLFARFAVRVTASNPNKKIGIYYEDGSNLSVFYTGTKLCEGRLPHFYQGHQNTTILDVALKGQTPNANALFSALRTEQQTTGSIPLNLRVKVPVKIKLGKLKLWKIKFMVRCDLVVDNLSAAASIRIKTSDCKFRLRPF</sequence>
<evidence type="ECO:0000313" key="8">
    <source>
        <dbReference type="EMBL" id="RZC71501.1"/>
    </source>
</evidence>
<comment type="subcellular location">
    <subcellularLocation>
        <location evidence="1">Membrane</location>
        <topology evidence="1">Single-pass membrane protein</topology>
    </subcellularLocation>
</comment>
<evidence type="ECO:0000256" key="6">
    <source>
        <dbReference type="SAM" id="Phobius"/>
    </source>
</evidence>
<dbReference type="Proteomes" id="UP000316621">
    <property type="component" value="Chromosome 7"/>
</dbReference>
<dbReference type="InterPro" id="IPR044839">
    <property type="entry name" value="NDR1-like"/>
</dbReference>
<feature type="domain" description="Late embryogenesis abundant protein LEA-2 subgroup" evidence="7">
    <location>
        <begin position="125"/>
        <end position="227"/>
    </location>
</feature>
<dbReference type="EMBL" id="CM010721">
    <property type="protein sequence ID" value="RZC71501.1"/>
    <property type="molecule type" value="Genomic_DNA"/>
</dbReference>
<feature type="compositionally biased region" description="Basic and acidic residues" evidence="5">
    <location>
        <begin position="7"/>
        <end position="17"/>
    </location>
</feature>
<dbReference type="GO" id="GO:0005886">
    <property type="term" value="C:plasma membrane"/>
    <property type="evidence" value="ECO:0007669"/>
    <property type="project" value="TreeGrafter"/>
</dbReference>
<evidence type="ECO:0000256" key="5">
    <source>
        <dbReference type="SAM" id="MobiDB-lite"/>
    </source>
</evidence>
<feature type="region of interest" description="Disordered" evidence="5">
    <location>
        <begin position="1"/>
        <end position="39"/>
    </location>
</feature>
<accession>A0A4Y7KH67</accession>
<keyword evidence="2 6" id="KW-0812">Transmembrane</keyword>
<evidence type="ECO:0000256" key="4">
    <source>
        <dbReference type="ARBA" id="ARBA00023136"/>
    </source>
</evidence>
<evidence type="ECO:0000256" key="1">
    <source>
        <dbReference type="ARBA" id="ARBA00004167"/>
    </source>
</evidence>
<organism evidence="8 9">
    <name type="scientific">Papaver somniferum</name>
    <name type="common">Opium poppy</name>
    <dbReference type="NCBI Taxonomy" id="3469"/>
    <lineage>
        <taxon>Eukaryota</taxon>
        <taxon>Viridiplantae</taxon>
        <taxon>Streptophyta</taxon>
        <taxon>Embryophyta</taxon>
        <taxon>Tracheophyta</taxon>
        <taxon>Spermatophyta</taxon>
        <taxon>Magnoliopsida</taxon>
        <taxon>Ranunculales</taxon>
        <taxon>Papaveraceae</taxon>
        <taxon>Papaveroideae</taxon>
        <taxon>Papaver</taxon>
    </lineage>
</organism>
<dbReference type="AlphaFoldDB" id="A0A4Y7KH67"/>
<protein>
    <recommendedName>
        <fullName evidence="7">Late embryogenesis abundant protein LEA-2 subgroup domain-containing protein</fullName>
    </recommendedName>
</protein>
<evidence type="ECO:0000256" key="3">
    <source>
        <dbReference type="ARBA" id="ARBA00022989"/>
    </source>
</evidence>
<feature type="transmembrane region" description="Helical" evidence="6">
    <location>
        <begin position="66"/>
        <end position="89"/>
    </location>
</feature>
<dbReference type="Pfam" id="PF03168">
    <property type="entry name" value="LEA_2"/>
    <property type="match status" value="1"/>
</dbReference>
<dbReference type="Gramene" id="RZC71501">
    <property type="protein sequence ID" value="RZC71501"/>
    <property type="gene ID" value="C5167_034662"/>
</dbReference>
<dbReference type="OMA" id="WSCCLFF"/>
<reference evidence="8 9" key="1">
    <citation type="journal article" date="2018" name="Science">
        <title>The opium poppy genome and morphinan production.</title>
        <authorList>
            <person name="Guo L."/>
            <person name="Winzer T."/>
            <person name="Yang X."/>
            <person name="Li Y."/>
            <person name="Ning Z."/>
            <person name="He Z."/>
            <person name="Teodor R."/>
            <person name="Lu Y."/>
            <person name="Bowser T.A."/>
            <person name="Graham I.A."/>
            <person name="Ye K."/>
        </authorList>
    </citation>
    <scope>NUCLEOTIDE SEQUENCE [LARGE SCALE GENOMIC DNA]</scope>
    <source>
        <strain evidence="9">cv. HN1</strain>
        <tissue evidence="8">Leaves</tissue>
    </source>
</reference>
<keyword evidence="9" id="KW-1185">Reference proteome</keyword>
<keyword evidence="4 6" id="KW-0472">Membrane</keyword>
<dbReference type="PANTHER" id="PTHR31234:SF72">
    <property type="entry name" value="NDR1_HIN1-LIKE PROTEIN 6"/>
    <property type="match status" value="1"/>
</dbReference>
<dbReference type="InterPro" id="IPR004864">
    <property type="entry name" value="LEA_2"/>
</dbReference>
<evidence type="ECO:0000259" key="7">
    <source>
        <dbReference type="Pfam" id="PF03168"/>
    </source>
</evidence>
<proteinExistence type="predicted"/>
<dbReference type="GO" id="GO:0098542">
    <property type="term" value="P:defense response to other organism"/>
    <property type="evidence" value="ECO:0007669"/>
    <property type="project" value="InterPro"/>
</dbReference>
<dbReference type="OrthoDB" id="1917746at2759"/>